<reference evidence="2 3" key="1">
    <citation type="submission" date="2020-08" db="EMBL/GenBank/DDBJ databases">
        <title>Genomic Encyclopedia of Type Strains, Phase IV (KMG-IV): sequencing the most valuable type-strain genomes for metagenomic binning, comparative biology and taxonomic classification.</title>
        <authorList>
            <person name="Goeker M."/>
        </authorList>
    </citation>
    <scope>NUCLEOTIDE SEQUENCE [LARGE SCALE GENOMIC DNA]</scope>
    <source>
        <strain evidence="2 3">DSM 26718</strain>
    </source>
</reference>
<dbReference type="Proteomes" id="UP000532746">
    <property type="component" value="Unassembled WGS sequence"/>
</dbReference>
<feature type="transmembrane region" description="Helical" evidence="1">
    <location>
        <begin position="107"/>
        <end position="126"/>
    </location>
</feature>
<keyword evidence="3" id="KW-1185">Reference proteome</keyword>
<feature type="transmembrane region" description="Helical" evidence="1">
    <location>
        <begin position="175"/>
        <end position="192"/>
    </location>
</feature>
<dbReference type="RefSeq" id="WP_183404196.1">
    <property type="nucleotide sequence ID" value="NZ_JACHGG010000003.1"/>
</dbReference>
<gene>
    <name evidence="2" type="ORF">HNQ93_002194</name>
</gene>
<dbReference type="AlphaFoldDB" id="A0A7W9WB13"/>
<keyword evidence="1" id="KW-0812">Transmembrane</keyword>
<evidence type="ECO:0000313" key="2">
    <source>
        <dbReference type="EMBL" id="MBB6059334.1"/>
    </source>
</evidence>
<evidence type="ECO:0000313" key="3">
    <source>
        <dbReference type="Proteomes" id="UP000532746"/>
    </source>
</evidence>
<feature type="transmembrane region" description="Helical" evidence="1">
    <location>
        <begin position="244"/>
        <end position="262"/>
    </location>
</feature>
<dbReference type="EMBL" id="JACHGG010000003">
    <property type="protein sequence ID" value="MBB6059334.1"/>
    <property type="molecule type" value="Genomic_DNA"/>
</dbReference>
<keyword evidence="1" id="KW-1133">Transmembrane helix</keyword>
<evidence type="ECO:0000256" key="1">
    <source>
        <dbReference type="SAM" id="Phobius"/>
    </source>
</evidence>
<protein>
    <submittedName>
        <fullName evidence="2">Uncharacterized protein</fullName>
    </submittedName>
</protein>
<proteinExistence type="predicted"/>
<feature type="transmembrane region" description="Helical" evidence="1">
    <location>
        <begin position="212"/>
        <end position="232"/>
    </location>
</feature>
<sequence>MRNYLLLRARLLVRLLRELGWWRLLLLGGLLGLATARALVVAAGSAKAAWLVPVVVAGLLWSLHRQRPDFLFLQLTAPGFRPWLAAEYALLSLPAAGVLVGCGRPGAALLTLVLAAGVALAPPATARAGRRHRQSMFRSVAFEWVGASRRRGAGLLWLGLLGAAAATRHTATGPALAVVGWLLVLLEVYGPVEPWAWLLPALTSPGRWLRGRVGWGLLYFGLTVAPLAAVLAQGPAGAGGTAALLLWCAVVLTMVVLAKYAFYPHATLARLTQAGAVVVGFSILGSNPAFGALLAACFLGLGLKSHRRLAYYQHA</sequence>
<comment type="caution">
    <text evidence="2">The sequence shown here is derived from an EMBL/GenBank/DDBJ whole genome shotgun (WGS) entry which is preliminary data.</text>
</comment>
<feature type="transmembrane region" description="Helical" evidence="1">
    <location>
        <begin position="274"/>
        <end position="301"/>
    </location>
</feature>
<keyword evidence="1" id="KW-0472">Membrane</keyword>
<name>A0A7W9WB13_9BACT</name>
<organism evidence="2 3">
    <name type="scientific">Hymenobacter luteus</name>
    <dbReference type="NCBI Taxonomy" id="1411122"/>
    <lineage>
        <taxon>Bacteria</taxon>
        <taxon>Pseudomonadati</taxon>
        <taxon>Bacteroidota</taxon>
        <taxon>Cytophagia</taxon>
        <taxon>Cytophagales</taxon>
        <taxon>Hymenobacteraceae</taxon>
        <taxon>Hymenobacter</taxon>
    </lineage>
</organism>
<accession>A0A7W9WB13</accession>
<feature type="transmembrane region" description="Helical" evidence="1">
    <location>
        <begin position="48"/>
        <end position="63"/>
    </location>
</feature>